<dbReference type="STRING" id="348780.NP_2776A"/>
<keyword evidence="1" id="KW-0812">Transmembrane</keyword>
<feature type="transmembrane region" description="Helical" evidence="1">
    <location>
        <begin position="20"/>
        <end position="48"/>
    </location>
</feature>
<gene>
    <name evidence="2" type="ordered locus">NP_2776A</name>
</gene>
<keyword evidence="1" id="KW-1133">Transmembrane helix</keyword>
<name>A0A1U7EWK8_NATPD</name>
<dbReference type="eggNOG" id="arCOG11494">
    <property type="taxonomic scope" value="Archaea"/>
</dbReference>
<keyword evidence="3" id="KW-1185">Reference proteome</keyword>
<accession>A0A1U7EWK8</accession>
<dbReference type="EnsemblBacteria" id="CAI49479">
    <property type="protein sequence ID" value="CAI49479"/>
    <property type="gene ID" value="NP_2776A"/>
</dbReference>
<dbReference type="HOGENOM" id="CLU_2056124_0_0_2"/>
<evidence type="ECO:0000313" key="3">
    <source>
        <dbReference type="Proteomes" id="UP000002698"/>
    </source>
</evidence>
<sequence length="119" mass="11865">MSFAGHLHAIRYGSRSELAVAAAVVVGIGATAGHWLGLVVAGGLLGVVASSTERALVLGCYFGFFVLVAYGVVLSWYGVLGAVAGAFPLSVGLVAVSVLVPTATAAIVRYGTPVTTTDG</sequence>
<keyword evidence="1" id="KW-0472">Membrane</keyword>
<dbReference type="RefSeq" id="WP_011323104.1">
    <property type="nucleotide sequence ID" value="NC_007426.1"/>
</dbReference>
<dbReference type="GeneID" id="3701553"/>
<protein>
    <submittedName>
        <fullName evidence="2">Uncharacterized protein</fullName>
    </submittedName>
</protein>
<dbReference type="KEGG" id="nph:NP_2776A"/>
<feature type="transmembrane region" description="Helical" evidence="1">
    <location>
        <begin position="55"/>
        <end position="73"/>
    </location>
</feature>
<dbReference type="OrthoDB" id="240954at2157"/>
<feature type="transmembrane region" description="Helical" evidence="1">
    <location>
        <begin position="79"/>
        <end position="100"/>
    </location>
</feature>
<dbReference type="AlphaFoldDB" id="A0A1U7EWK8"/>
<evidence type="ECO:0000256" key="1">
    <source>
        <dbReference type="SAM" id="Phobius"/>
    </source>
</evidence>
<reference evidence="2 3" key="1">
    <citation type="journal article" date="2005" name="Genome Res.">
        <title>Living with two extremes: conclusions from the genome sequence of Natronomonas pharaonis.</title>
        <authorList>
            <person name="Falb M."/>
            <person name="Pfeiffer F."/>
            <person name="Palm P."/>
            <person name="Rodewald K."/>
            <person name="Hickmann V."/>
            <person name="Tittor J."/>
            <person name="Oesterhelt D."/>
        </authorList>
    </citation>
    <scope>NUCLEOTIDE SEQUENCE [LARGE SCALE GENOMIC DNA]</scope>
    <source>
        <strain evidence="3">ATCC 35678 / DSM 2160 / CIP 103997 / JCM 8858 / NBRC 14720 / NCIMB 2260 / Gabara</strain>
    </source>
</reference>
<organism evidence="2 3">
    <name type="scientific">Natronomonas pharaonis (strain ATCC 35678 / DSM 2160 / CIP 103997 / JCM 8858 / NBRC 14720 / NCIMB 2260 / Gabara)</name>
    <name type="common">Halobacterium pharaonis</name>
    <dbReference type="NCBI Taxonomy" id="348780"/>
    <lineage>
        <taxon>Archaea</taxon>
        <taxon>Methanobacteriati</taxon>
        <taxon>Methanobacteriota</taxon>
        <taxon>Stenosarchaea group</taxon>
        <taxon>Halobacteria</taxon>
        <taxon>Halobacteriales</taxon>
        <taxon>Natronomonadaceae</taxon>
        <taxon>Natronomonas</taxon>
    </lineage>
</organism>
<evidence type="ECO:0000313" key="2">
    <source>
        <dbReference type="EMBL" id="CAI49479.1"/>
    </source>
</evidence>
<dbReference type="Proteomes" id="UP000002698">
    <property type="component" value="Chromosome"/>
</dbReference>
<proteinExistence type="predicted"/>
<dbReference type="EMBL" id="CR936257">
    <property type="protein sequence ID" value="CAI49479.1"/>
    <property type="molecule type" value="Genomic_DNA"/>
</dbReference>